<evidence type="ECO:0000313" key="2">
    <source>
        <dbReference type="Proteomes" id="UP001445335"/>
    </source>
</evidence>
<organism evidence="1 2">
    <name type="scientific">Elliptochloris bilobata</name>
    <dbReference type="NCBI Taxonomy" id="381761"/>
    <lineage>
        <taxon>Eukaryota</taxon>
        <taxon>Viridiplantae</taxon>
        <taxon>Chlorophyta</taxon>
        <taxon>core chlorophytes</taxon>
        <taxon>Trebouxiophyceae</taxon>
        <taxon>Trebouxiophyceae incertae sedis</taxon>
        <taxon>Elliptochloris clade</taxon>
        <taxon>Elliptochloris</taxon>
    </lineage>
</organism>
<name>A0AAW1QMX9_9CHLO</name>
<gene>
    <name evidence="1" type="ORF">WJX81_002730</name>
</gene>
<sequence>MAHLIGAAALRSGILAPPHGACRSGMEHLQGAAMRCGPADASAYLYPQAQDDALIAGQPEFSAVLPAVNFGYSTVRSGAGWDPWPWSSQSSRFVVALSGFIRFPWTGTYSMYLSSSDAAELVLQFLNGSAVPLDSAAVWDRDALNGNGSVAVLEYTQPRGLYQLNVTFHKTSDLAPYLHLEWAWRGAASGAPTEEAPHLARQTVWPQEYFTSAAYRPCQRQTSTFAGVDAPTATGRPVWKRSPF</sequence>
<dbReference type="Proteomes" id="UP001445335">
    <property type="component" value="Unassembled WGS sequence"/>
</dbReference>
<keyword evidence="2" id="KW-1185">Reference proteome</keyword>
<comment type="caution">
    <text evidence="1">The sequence shown here is derived from an EMBL/GenBank/DDBJ whole genome shotgun (WGS) entry which is preliminary data.</text>
</comment>
<proteinExistence type="predicted"/>
<reference evidence="1 2" key="1">
    <citation type="journal article" date="2024" name="Nat. Commun.">
        <title>Phylogenomics reveals the evolutionary origins of lichenization in chlorophyte algae.</title>
        <authorList>
            <person name="Puginier C."/>
            <person name="Libourel C."/>
            <person name="Otte J."/>
            <person name="Skaloud P."/>
            <person name="Haon M."/>
            <person name="Grisel S."/>
            <person name="Petersen M."/>
            <person name="Berrin J.G."/>
            <person name="Delaux P.M."/>
            <person name="Dal Grande F."/>
            <person name="Keller J."/>
        </authorList>
    </citation>
    <scope>NUCLEOTIDE SEQUENCE [LARGE SCALE GENOMIC DNA]</scope>
    <source>
        <strain evidence="1 2">SAG 245.80</strain>
    </source>
</reference>
<evidence type="ECO:0000313" key="1">
    <source>
        <dbReference type="EMBL" id="KAK9822813.1"/>
    </source>
</evidence>
<evidence type="ECO:0008006" key="3">
    <source>
        <dbReference type="Google" id="ProtNLM"/>
    </source>
</evidence>
<dbReference type="AlphaFoldDB" id="A0AAW1QMX9"/>
<accession>A0AAW1QMX9</accession>
<protein>
    <recommendedName>
        <fullName evidence="3">PA14 domain-containing protein</fullName>
    </recommendedName>
</protein>
<dbReference type="EMBL" id="JALJOU010000083">
    <property type="protein sequence ID" value="KAK9822813.1"/>
    <property type="molecule type" value="Genomic_DNA"/>
</dbReference>